<protein>
    <submittedName>
        <fullName evidence="2">Actin monomer binding protein</fullName>
    </submittedName>
</protein>
<gene>
    <name evidence="2" type="ORF">STAS_30629</name>
</gene>
<feature type="region of interest" description="Disordered" evidence="1">
    <location>
        <begin position="24"/>
        <end position="45"/>
    </location>
</feature>
<proteinExistence type="predicted"/>
<sequence>MLFKIIRNMRYVARRIEINEKAFNPNLHNPDDGAAVAGEIPHGRDDIRGVEERLRVGREEHEQARGRHVRSRYGAGDGEPQEGVSGEALGGAGGEDDPRAAWGGGVEEAG</sequence>
<organism evidence="2 3">
    <name type="scientific">Striga asiatica</name>
    <name type="common">Asiatic witchweed</name>
    <name type="synonym">Buchnera asiatica</name>
    <dbReference type="NCBI Taxonomy" id="4170"/>
    <lineage>
        <taxon>Eukaryota</taxon>
        <taxon>Viridiplantae</taxon>
        <taxon>Streptophyta</taxon>
        <taxon>Embryophyta</taxon>
        <taxon>Tracheophyta</taxon>
        <taxon>Spermatophyta</taxon>
        <taxon>Magnoliopsida</taxon>
        <taxon>eudicotyledons</taxon>
        <taxon>Gunneridae</taxon>
        <taxon>Pentapetalae</taxon>
        <taxon>asterids</taxon>
        <taxon>lamiids</taxon>
        <taxon>Lamiales</taxon>
        <taxon>Orobanchaceae</taxon>
        <taxon>Buchnereae</taxon>
        <taxon>Striga</taxon>
    </lineage>
</organism>
<accession>A0A5A7R773</accession>
<keyword evidence="3" id="KW-1185">Reference proteome</keyword>
<dbReference type="EMBL" id="BKCP01010514">
    <property type="protein sequence ID" value="GER53140.1"/>
    <property type="molecule type" value="Genomic_DNA"/>
</dbReference>
<reference evidence="3" key="1">
    <citation type="journal article" date="2019" name="Curr. Biol.">
        <title>Genome Sequence of Striga asiatica Provides Insight into the Evolution of Plant Parasitism.</title>
        <authorList>
            <person name="Yoshida S."/>
            <person name="Kim S."/>
            <person name="Wafula E.K."/>
            <person name="Tanskanen J."/>
            <person name="Kim Y.M."/>
            <person name="Honaas L."/>
            <person name="Yang Z."/>
            <person name="Spallek T."/>
            <person name="Conn C.E."/>
            <person name="Ichihashi Y."/>
            <person name="Cheong K."/>
            <person name="Cui S."/>
            <person name="Der J.P."/>
            <person name="Gundlach H."/>
            <person name="Jiao Y."/>
            <person name="Hori C."/>
            <person name="Ishida J.K."/>
            <person name="Kasahara H."/>
            <person name="Kiba T."/>
            <person name="Kim M.S."/>
            <person name="Koo N."/>
            <person name="Laohavisit A."/>
            <person name="Lee Y.H."/>
            <person name="Lumba S."/>
            <person name="McCourt P."/>
            <person name="Mortimer J.C."/>
            <person name="Mutuku J.M."/>
            <person name="Nomura T."/>
            <person name="Sasaki-Sekimoto Y."/>
            <person name="Seto Y."/>
            <person name="Wang Y."/>
            <person name="Wakatake T."/>
            <person name="Sakakibara H."/>
            <person name="Demura T."/>
            <person name="Yamaguchi S."/>
            <person name="Yoneyama K."/>
            <person name="Manabe R.I."/>
            <person name="Nelson D.C."/>
            <person name="Schulman A.H."/>
            <person name="Timko M.P."/>
            <person name="dePamphilis C.W."/>
            <person name="Choi D."/>
            <person name="Shirasu K."/>
        </authorList>
    </citation>
    <scope>NUCLEOTIDE SEQUENCE [LARGE SCALE GENOMIC DNA]</scope>
    <source>
        <strain evidence="3">cv. UVA1</strain>
    </source>
</reference>
<dbReference type="AlphaFoldDB" id="A0A5A7R773"/>
<dbReference type="Proteomes" id="UP000325081">
    <property type="component" value="Unassembled WGS sequence"/>
</dbReference>
<name>A0A5A7R773_STRAF</name>
<evidence type="ECO:0000313" key="2">
    <source>
        <dbReference type="EMBL" id="GER53140.1"/>
    </source>
</evidence>
<evidence type="ECO:0000256" key="1">
    <source>
        <dbReference type="SAM" id="MobiDB-lite"/>
    </source>
</evidence>
<feature type="region of interest" description="Disordered" evidence="1">
    <location>
        <begin position="58"/>
        <end position="110"/>
    </location>
</feature>
<comment type="caution">
    <text evidence="2">The sequence shown here is derived from an EMBL/GenBank/DDBJ whole genome shotgun (WGS) entry which is preliminary data.</text>
</comment>
<evidence type="ECO:0000313" key="3">
    <source>
        <dbReference type="Proteomes" id="UP000325081"/>
    </source>
</evidence>